<evidence type="ECO:0000259" key="4">
    <source>
        <dbReference type="Pfam" id="PF02797"/>
    </source>
</evidence>
<keyword evidence="2" id="KW-0808">Transferase</keyword>
<dbReference type="CDD" id="cd00831">
    <property type="entry name" value="CHS_like"/>
    <property type="match status" value="1"/>
</dbReference>
<dbReference type="RefSeq" id="WP_284256280.1">
    <property type="nucleotide sequence ID" value="NZ_BSOS01000007.1"/>
</dbReference>
<comment type="similarity">
    <text evidence="1">Belongs to the thiolase-like superfamily. Chalcone/stilbene synthases family.</text>
</comment>
<comment type="caution">
    <text evidence="5">The sequence shown here is derived from an EMBL/GenBank/DDBJ whole genome shotgun (WGS) entry which is preliminary data.</text>
</comment>
<dbReference type="InterPro" id="IPR016039">
    <property type="entry name" value="Thiolase-like"/>
</dbReference>
<feature type="domain" description="Chalcone/stilbene synthase C-terminal" evidence="4">
    <location>
        <begin position="221"/>
        <end position="347"/>
    </location>
</feature>
<proteinExistence type="inferred from homology"/>
<evidence type="ECO:0000256" key="2">
    <source>
        <dbReference type="ARBA" id="ARBA00022679"/>
    </source>
</evidence>
<evidence type="ECO:0000256" key="1">
    <source>
        <dbReference type="ARBA" id="ARBA00005531"/>
    </source>
</evidence>
<dbReference type="InterPro" id="IPR001099">
    <property type="entry name" value="Chalcone/stilbene_synt_N"/>
</dbReference>
<accession>A0ABQ6A367</accession>
<dbReference type="Gene3D" id="3.40.47.10">
    <property type="match status" value="2"/>
</dbReference>
<dbReference type="PANTHER" id="PTHR11877:SF46">
    <property type="entry name" value="TYPE III POLYKETIDE SYNTHASE A"/>
    <property type="match status" value="1"/>
</dbReference>
<reference evidence="6" key="1">
    <citation type="journal article" date="2019" name="Int. J. Syst. Evol. Microbiol.">
        <title>The Global Catalogue of Microorganisms (GCM) 10K type strain sequencing project: providing services to taxonomists for standard genome sequencing and annotation.</title>
        <authorList>
            <consortium name="The Broad Institute Genomics Platform"/>
            <consortium name="The Broad Institute Genome Sequencing Center for Infectious Disease"/>
            <person name="Wu L."/>
            <person name="Ma J."/>
        </authorList>
    </citation>
    <scope>NUCLEOTIDE SEQUENCE [LARGE SCALE GENOMIC DNA]</scope>
    <source>
        <strain evidence="6">NBRC 112502</strain>
    </source>
</reference>
<evidence type="ECO:0000259" key="3">
    <source>
        <dbReference type="Pfam" id="PF00195"/>
    </source>
</evidence>
<dbReference type="Proteomes" id="UP001156641">
    <property type="component" value="Unassembled WGS sequence"/>
</dbReference>
<dbReference type="InterPro" id="IPR012328">
    <property type="entry name" value="Chalcone/stilbene_synt_C"/>
</dbReference>
<dbReference type="PIRSF" id="PIRSF000451">
    <property type="entry name" value="PKS_III"/>
    <property type="match status" value="1"/>
</dbReference>
<evidence type="ECO:0000313" key="5">
    <source>
        <dbReference type="EMBL" id="GLR65757.1"/>
    </source>
</evidence>
<keyword evidence="6" id="KW-1185">Reference proteome</keyword>
<dbReference type="InterPro" id="IPR011141">
    <property type="entry name" value="Polyketide_synthase_type-III"/>
</dbReference>
<dbReference type="PANTHER" id="PTHR11877">
    <property type="entry name" value="HYDROXYMETHYLGLUTARYL-COA SYNTHASE"/>
    <property type="match status" value="1"/>
</dbReference>
<protein>
    <submittedName>
        <fullName evidence="5">Naringenin-chalcone synthase</fullName>
    </submittedName>
</protein>
<sequence length="352" mass="37596">MAYINRIGTALPPHDVHAAFLRFIPPALPEGKTRSVFERMAQRSGIAHRYSVLAQEGMVEASAARDGFYRRGAYPSTAARMRLYEQYAPALAEQAVHALGLQGQGQNITHLIVASCTGFVAPGLDQLLAARLGLRPDLQRVLIGFMGCSAAVPALRIAQSTVLADPAARVLVVNLELCTLHLQETDDLEIALSFMLFADGCTAALVSADEHGLALGDFRTALIPNTEDHITWHIGDQGFIMHLSSRVPAKITEALRGNTDFFLRGEGTQATDLWAVHGGGRTVLDAVQLGLALGEQALAPSRAILADHGNMSSATIMFVLAGMLKSARAGQRGLAMAFGPGMAAETFRFTVN</sequence>
<dbReference type="EMBL" id="BSOS01000007">
    <property type="protein sequence ID" value="GLR65757.1"/>
    <property type="molecule type" value="Genomic_DNA"/>
</dbReference>
<gene>
    <name evidence="5" type="ORF">GCM10010909_04350</name>
</gene>
<name>A0ABQ6A367_9PROT</name>
<dbReference type="Pfam" id="PF02797">
    <property type="entry name" value="Chal_sti_synt_C"/>
    <property type="match status" value="1"/>
</dbReference>
<feature type="domain" description="Chalcone/stilbene synthase N-terminal" evidence="3">
    <location>
        <begin position="7"/>
        <end position="209"/>
    </location>
</feature>
<evidence type="ECO:0000313" key="6">
    <source>
        <dbReference type="Proteomes" id="UP001156641"/>
    </source>
</evidence>
<organism evidence="5 6">
    <name type="scientific">Acidocella aquatica</name>
    <dbReference type="NCBI Taxonomy" id="1922313"/>
    <lineage>
        <taxon>Bacteria</taxon>
        <taxon>Pseudomonadati</taxon>
        <taxon>Pseudomonadota</taxon>
        <taxon>Alphaproteobacteria</taxon>
        <taxon>Acetobacterales</taxon>
        <taxon>Acidocellaceae</taxon>
        <taxon>Acidocella</taxon>
    </lineage>
</organism>
<dbReference type="SUPFAM" id="SSF53901">
    <property type="entry name" value="Thiolase-like"/>
    <property type="match status" value="2"/>
</dbReference>
<dbReference type="Pfam" id="PF00195">
    <property type="entry name" value="Chal_sti_synt_N"/>
    <property type="match status" value="1"/>
</dbReference>